<comment type="subcellular location">
    <subcellularLocation>
        <location evidence="1">Cell inner membrane</location>
        <topology evidence="1">Multi-pass membrane protein</topology>
    </subcellularLocation>
</comment>
<comment type="similarity">
    <text evidence="8">Belongs to the binding-protein-dependent transport system permease family. LivHM subfamily.</text>
</comment>
<evidence type="ECO:0000256" key="2">
    <source>
        <dbReference type="ARBA" id="ARBA00022448"/>
    </source>
</evidence>
<evidence type="ECO:0000313" key="11">
    <source>
        <dbReference type="Proteomes" id="UP000295765"/>
    </source>
</evidence>
<name>A0A4R2L4D0_9GAMM</name>
<dbReference type="Pfam" id="PF02653">
    <property type="entry name" value="BPD_transp_2"/>
    <property type="match status" value="1"/>
</dbReference>
<proteinExistence type="inferred from homology"/>
<sequence length="290" mass="29805">MSDFMQFLLSGITVGATYALAGLGFTIIYNASHVINFAQGEFMMIGGMATVSLLAAGVPLPLAIVLAMALAVAVGIALEKFAVEPAGKAEVVTLIIITIGASLTLRGLAQVVWDKKFHALAPFSGDTPIQFLGAAILPQSLWVMGVSLVVVVALGWFFNRTLLGKAMLATAFNGGAAQLVGINVKFMLMLSFALSALLGAVAGILIAPIAPTSYDVGLMMGLKGFVAAVLGGLGNGLGAVVGGLVLGVAETMTAGYVSSSYKDAVAFVLIFLILFFLPNGLFGKRGTERV</sequence>
<dbReference type="CDD" id="cd06582">
    <property type="entry name" value="TM_PBP1_LivH_like"/>
    <property type="match status" value="1"/>
</dbReference>
<keyword evidence="5" id="KW-0029">Amino-acid transport</keyword>
<evidence type="ECO:0000256" key="5">
    <source>
        <dbReference type="ARBA" id="ARBA00022970"/>
    </source>
</evidence>
<evidence type="ECO:0000256" key="1">
    <source>
        <dbReference type="ARBA" id="ARBA00004429"/>
    </source>
</evidence>
<organism evidence="10 11">
    <name type="scientific">Plasticicumulans lactativorans</name>
    <dbReference type="NCBI Taxonomy" id="1133106"/>
    <lineage>
        <taxon>Bacteria</taxon>
        <taxon>Pseudomonadati</taxon>
        <taxon>Pseudomonadota</taxon>
        <taxon>Gammaproteobacteria</taxon>
        <taxon>Candidatus Competibacteraceae</taxon>
        <taxon>Plasticicumulans</taxon>
    </lineage>
</organism>
<evidence type="ECO:0000256" key="7">
    <source>
        <dbReference type="ARBA" id="ARBA00023136"/>
    </source>
</evidence>
<dbReference type="AlphaFoldDB" id="A0A4R2L4D0"/>
<feature type="transmembrane region" description="Helical" evidence="9">
    <location>
        <begin position="7"/>
        <end position="31"/>
    </location>
</feature>
<dbReference type="GO" id="GO:0006865">
    <property type="term" value="P:amino acid transport"/>
    <property type="evidence" value="ECO:0007669"/>
    <property type="project" value="UniProtKB-KW"/>
</dbReference>
<dbReference type="InterPro" id="IPR001851">
    <property type="entry name" value="ABC_transp_permease"/>
</dbReference>
<feature type="transmembrane region" description="Helical" evidence="9">
    <location>
        <begin position="186"/>
        <end position="210"/>
    </location>
</feature>
<dbReference type="PANTHER" id="PTHR11795:SF450">
    <property type="entry name" value="ABC TRANSPORTER PERMEASE PROTEIN"/>
    <property type="match status" value="1"/>
</dbReference>
<dbReference type="PANTHER" id="PTHR11795">
    <property type="entry name" value="BRANCHED-CHAIN AMINO ACID TRANSPORT SYSTEM PERMEASE PROTEIN LIVH"/>
    <property type="match status" value="1"/>
</dbReference>
<dbReference type="OrthoDB" id="9807115at2"/>
<keyword evidence="6 9" id="KW-1133">Transmembrane helix</keyword>
<keyword evidence="2" id="KW-0813">Transport</keyword>
<evidence type="ECO:0000256" key="9">
    <source>
        <dbReference type="SAM" id="Phobius"/>
    </source>
</evidence>
<keyword evidence="11" id="KW-1185">Reference proteome</keyword>
<protein>
    <submittedName>
        <fullName evidence="10">Amino acid/amide ABC transporter membrane protein 1 (HAAT family)</fullName>
    </submittedName>
</protein>
<evidence type="ECO:0000256" key="6">
    <source>
        <dbReference type="ARBA" id="ARBA00022989"/>
    </source>
</evidence>
<gene>
    <name evidence="10" type="ORF">EV699_10875</name>
</gene>
<dbReference type="Proteomes" id="UP000295765">
    <property type="component" value="Unassembled WGS sequence"/>
</dbReference>
<feature type="transmembrane region" description="Helical" evidence="9">
    <location>
        <begin position="51"/>
        <end position="78"/>
    </location>
</feature>
<evidence type="ECO:0000256" key="8">
    <source>
        <dbReference type="ARBA" id="ARBA00037998"/>
    </source>
</evidence>
<comment type="caution">
    <text evidence="10">The sequence shown here is derived from an EMBL/GenBank/DDBJ whole genome shotgun (WGS) entry which is preliminary data.</text>
</comment>
<reference evidence="10 11" key="1">
    <citation type="submission" date="2019-03" db="EMBL/GenBank/DDBJ databases">
        <title>Genomic Encyclopedia of Type Strains, Phase IV (KMG-IV): sequencing the most valuable type-strain genomes for metagenomic binning, comparative biology and taxonomic classification.</title>
        <authorList>
            <person name="Goeker M."/>
        </authorList>
    </citation>
    <scope>NUCLEOTIDE SEQUENCE [LARGE SCALE GENOMIC DNA]</scope>
    <source>
        <strain evidence="10 11">DSM 25287</strain>
    </source>
</reference>
<keyword evidence="4 9" id="KW-0812">Transmembrane</keyword>
<keyword evidence="7 9" id="KW-0472">Membrane</keyword>
<feature type="transmembrane region" description="Helical" evidence="9">
    <location>
        <begin position="90"/>
        <end position="109"/>
    </location>
</feature>
<evidence type="ECO:0000256" key="3">
    <source>
        <dbReference type="ARBA" id="ARBA00022475"/>
    </source>
</evidence>
<dbReference type="GO" id="GO:0005886">
    <property type="term" value="C:plasma membrane"/>
    <property type="evidence" value="ECO:0007669"/>
    <property type="project" value="UniProtKB-SubCell"/>
</dbReference>
<feature type="transmembrane region" description="Helical" evidence="9">
    <location>
        <begin position="222"/>
        <end position="244"/>
    </location>
</feature>
<accession>A0A4R2L4D0</accession>
<dbReference type="InterPro" id="IPR052157">
    <property type="entry name" value="BCAA_transport_permease"/>
</dbReference>
<feature type="transmembrane region" description="Helical" evidence="9">
    <location>
        <begin position="129"/>
        <end position="155"/>
    </location>
</feature>
<dbReference type="GO" id="GO:0022857">
    <property type="term" value="F:transmembrane transporter activity"/>
    <property type="evidence" value="ECO:0007669"/>
    <property type="project" value="InterPro"/>
</dbReference>
<evidence type="ECO:0000313" key="10">
    <source>
        <dbReference type="EMBL" id="TCO81444.1"/>
    </source>
</evidence>
<dbReference type="RefSeq" id="WP_132541322.1">
    <property type="nucleotide sequence ID" value="NZ_SLWY01000008.1"/>
</dbReference>
<evidence type="ECO:0000256" key="4">
    <source>
        <dbReference type="ARBA" id="ARBA00022692"/>
    </source>
</evidence>
<keyword evidence="3" id="KW-1003">Cell membrane</keyword>
<feature type="transmembrane region" description="Helical" evidence="9">
    <location>
        <begin position="264"/>
        <end position="282"/>
    </location>
</feature>
<dbReference type="EMBL" id="SLWY01000008">
    <property type="protein sequence ID" value="TCO81444.1"/>
    <property type="molecule type" value="Genomic_DNA"/>
</dbReference>